<reference evidence="2" key="1">
    <citation type="submission" date="2016-11" db="EMBL/GenBank/DDBJ databases">
        <authorList>
            <person name="Varghese N."/>
            <person name="Submissions S."/>
        </authorList>
    </citation>
    <scope>NUCLEOTIDE SEQUENCE [LARGE SCALE GENOMIC DNA]</scope>
    <source>
        <strain evidence="2">DSM 18569</strain>
    </source>
</reference>
<gene>
    <name evidence="1" type="ORF">SAMN02746009_01050</name>
</gene>
<evidence type="ECO:0000313" key="2">
    <source>
        <dbReference type="Proteomes" id="UP000183947"/>
    </source>
</evidence>
<dbReference type="AlphaFoldDB" id="A0A1M6T1R4"/>
<name>A0A1M6T1R4_9BACT</name>
<keyword evidence="2" id="KW-1185">Reference proteome</keyword>
<accession>A0A1M6T1R4</accession>
<proteinExistence type="predicted"/>
<dbReference type="STRING" id="1121959.SAMN02746009_01050"/>
<organism evidence="1 2">
    <name type="scientific">Hymenobacter psychrotolerans DSM 18569</name>
    <dbReference type="NCBI Taxonomy" id="1121959"/>
    <lineage>
        <taxon>Bacteria</taxon>
        <taxon>Pseudomonadati</taxon>
        <taxon>Bacteroidota</taxon>
        <taxon>Cytophagia</taxon>
        <taxon>Cytophagales</taxon>
        <taxon>Hymenobacteraceae</taxon>
        <taxon>Hymenobacter</taxon>
    </lineage>
</organism>
<evidence type="ECO:0008006" key="3">
    <source>
        <dbReference type="Google" id="ProtNLM"/>
    </source>
</evidence>
<protein>
    <recommendedName>
        <fullName evidence="3">SnoaL-like domain-containing protein</fullName>
    </recommendedName>
</protein>
<dbReference type="EMBL" id="FRAS01000003">
    <property type="protein sequence ID" value="SHK50857.1"/>
    <property type="molecule type" value="Genomic_DNA"/>
</dbReference>
<dbReference type="Proteomes" id="UP000183947">
    <property type="component" value="Unassembled WGS sequence"/>
</dbReference>
<evidence type="ECO:0000313" key="1">
    <source>
        <dbReference type="EMBL" id="SHK50857.1"/>
    </source>
</evidence>
<sequence length="215" mass="24368">MALRWKPLATRCSERLQKGFARHLSRSVARAGSLACAPLLLLTGCFELRDPEPAAAASDWLPPTQIDILLANFTTAVQTLNVVNYERTFTGPQYRFIPDPSSAGTATTLFANWSVNEERDYLSGLRRRSSATGQNQLTLSSRRDQFFTADSAEVSALYQLRIVQSDTAFRATVLEGNIRLLVRRRNNEWKIASWRDQRTSGTMSWTDLKKYFIRN</sequence>